<feature type="compositionally biased region" description="Polar residues" evidence="2">
    <location>
        <begin position="175"/>
        <end position="186"/>
    </location>
</feature>
<evidence type="ECO:0000256" key="2">
    <source>
        <dbReference type="SAM" id="MobiDB-lite"/>
    </source>
</evidence>
<keyword evidence="4" id="KW-1185">Reference proteome</keyword>
<feature type="coiled-coil region" evidence="1">
    <location>
        <begin position="225"/>
        <end position="273"/>
    </location>
</feature>
<comment type="caution">
    <text evidence="3">The sequence shown here is derived from an EMBL/GenBank/DDBJ whole genome shotgun (WGS) entry which is preliminary data.</text>
</comment>
<proteinExistence type="predicted"/>
<dbReference type="Proteomes" id="UP000218231">
    <property type="component" value="Unassembled WGS sequence"/>
</dbReference>
<sequence length="364" mass="40997">MSFRTESIVEVFEQQQQCKDRPLIGDEDPVIIFHSQAYEDELLAAFRDEMEKRFAQCKTEIGKENYDSFQHSDDFAIPPRTRHSDKTDLSLDSTDFSFSESPSKTSYYGQQFLPSPSPIPSPYSNDYGDGSSSSGPLSFEVKSESFSDFEPFSVRSPSPTPNVYVPNLYNHSYHPKSTTDSLSKLQPNSLGNSSNSGPGPIRRGRPMKQQGSTTTKMAKYARAYREQKKNETANHLVRIQELEKMTANLQTDKEQLLAKVAGMEEEMKQLRAVISRDSSIARVVKQFGSSFATSSLASQSGLDKNPSHAGICLHMTPNGMDIEFCSMCNERVANRMQEQTSLDQISLSQDYPGQFSELDEYQYY</sequence>
<reference evidence="3 4" key="1">
    <citation type="journal article" date="2017" name="Curr. Biol.">
        <title>Genome architecture and evolution of a unichromosomal asexual nematode.</title>
        <authorList>
            <person name="Fradin H."/>
            <person name="Zegar C."/>
            <person name="Gutwein M."/>
            <person name="Lucas J."/>
            <person name="Kovtun M."/>
            <person name="Corcoran D."/>
            <person name="Baugh L.R."/>
            <person name="Kiontke K."/>
            <person name="Gunsalus K."/>
            <person name="Fitch D.H."/>
            <person name="Piano F."/>
        </authorList>
    </citation>
    <scope>NUCLEOTIDE SEQUENCE [LARGE SCALE GENOMIC DNA]</scope>
    <source>
        <strain evidence="3">PF1309</strain>
    </source>
</reference>
<evidence type="ECO:0000313" key="4">
    <source>
        <dbReference type="Proteomes" id="UP000218231"/>
    </source>
</evidence>
<feature type="region of interest" description="Disordered" evidence="2">
    <location>
        <begin position="175"/>
        <end position="216"/>
    </location>
</feature>
<organism evidence="3 4">
    <name type="scientific">Diploscapter pachys</name>
    <dbReference type="NCBI Taxonomy" id="2018661"/>
    <lineage>
        <taxon>Eukaryota</taxon>
        <taxon>Metazoa</taxon>
        <taxon>Ecdysozoa</taxon>
        <taxon>Nematoda</taxon>
        <taxon>Chromadorea</taxon>
        <taxon>Rhabditida</taxon>
        <taxon>Rhabditina</taxon>
        <taxon>Rhabditomorpha</taxon>
        <taxon>Rhabditoidea</taxon>
        <taxon>Rhabditidae</taxon>
        <taxon>Diploscapter</taxon>
    </lineage>
</organism>
<dbReference type="AlphaFoldDB" id="A0A2A2LJK9"/>
<evidence type="ECO:0008006" key="5">
    <source>
        <dbReference type="Google" id="ProtNLM"/>
    </source>
</evidence>
<feature type="compositionally biased region" description="Low complexity" evidence="2">
    <location>
        <begin position="187"/>
        <end position="200"/>
    </location>
</feature>
<evidence type="ECO:0000256" key="1">
    <source>
        <dbReference type="SAM" id="Coils"/>
    </source>
</evidence>
<keyword evidence="1" id="KW-0175">Coiled coil</keyword>
<name>A0A2A2LJK9_9BILA</name>
<gene>
    <name evidence="3" type="ORF">WR25_14651</name>
</gene>
<feature type="compositionally biased region" description="Polar residues" evidence="2">
    <location>
        <begin position="102"/>
        <end position="113"/>
    </location>
</feature>
<feature type="compositionally biased region" description="Low complexity" evidence="2">
    <location>
        <begin position="122"/>
        <end position="138"/>
    </location>
</feature>
<feature type="compositionally biased region" description="Low complexity" evidence="2">
    <location>
        <begin position="90"/>
        <end position="101"/>
    </location>
</feature>
<dbReference type="OrthoDB" id="5873018at2759"/>
<dbReference type="STRING" id="2018661.A0A2A2LJK9"/>
<evidence type="ECO:0000313" key="3">
    <source>
        <dbReference type="EMBL" id="PAV86330.1"/>
    </source>
</evidence>
<dbReference type="EMBL" id="LIAE01006680">
    <property type="protein sequence ID" value="PAV86330.1"/>
    <property type="molecule type" value="Genomic_DNA"/>
</dbReference>
<accession>A0A2A2LJK9</accession>
<feature type="region of interest" description="Disordered" evidence="2">
    <location>
        <begin position="69"/>
        <end position="139"/>
    </location>
</feature>
<protein>
    <recommendedName>
        <fullName evidence="5">BZIP domain-containing protein</fullName>
    </recommendedName>
</protein>